<reference evidence="3 4" key="1">
    <citation type="journal article" date="2015" name="Sci. Rep.">
        <title>Chromosome-level genome map provides insights into diverse defense mechanisms in the medicinal fungus Ganoderma sinense.</title>
        <authorList>
            <person name="Zhu Y."/>
            <person name="Xu J."/>
            <person name="Sun C."/>
            <person name="Zhou S."/>
            <person name="Xu H."/>
            <person name="Nelson D.R."/>
            <person name="Qian J."/>
            <person name="Song J."/>
            <person name="Luo H."/>
            <person name="Xiang L."/>
            <person name="Li Y."/>
            <person name="Xu Z."/>
            <person name="Ji A."/>
            <person name="Wang L."/>
            <person name="Lu S."/>
            <person name="Hayward A."/>
            <person name="Sun W."/>
            <person name="Li X."/>
            <person name="Schwartz D.C."/>
            <person name="Wang Y."/>
            <person name="Chen S."/>
        </authorList>
    </citation>
    <scope>NUCLEOTIDE SEQUENCE [LARGE SCALE GENOMIC DNA]</scope>
    <source>
        <strain evidence="3 4">ZZ0214-1</strain>
    </source>
</reference>
<evidence type="ECO:0000313" key="3">
    <source>
        <dbReference type="EMBL" id="PIL35822.1"/>
    </source>
</evidence>
<protein>
    <recommendedName>
        <fullName evidence="5">Transporter</fullName>
    </recommendedName>
</protein>
<evidence type="ECO:0008006" key="5">
    <source>
        <dbReference type="Google" id="ProtNLM"/>
    </source>
</evidence>
<feature type="region of interest" description="Disordered" evidence="1">
    <location>
        <begin position="326"/>
        <end position="346"/>
    </location>
</feature>
<evidence type="ECO:0000313" key="4">
    <source>
        <dbReference type="Proteomes" id="UP000230002"/>
    </source>
</evidence>
<keyword evidence="2" id="KW-0732">Signal</keyword>
<sequence>MLPLAILSACAAALLLPASAAPLPFQNPGLQRPTGVLAPPPEQLVGNYDGSSGAAPWTRGAPRVPRGVGFREADYAVNAATAVQTAIPTQSAKASPALFVAAARAVHPRQFCGPHVGCVVFTGTPASNPDADPSAVPLSESQPSVHPLLNPAGLSVSNNAPTPSSANAPGPEVRPHAVRDEAKADPVLSQSQQDDDALTSYSTDATSLPLAQVNAPLFTVSGTGDPSLPKALHPSSNSGFSPSQTHKIGTVAVGSHERRGHALAARDRRRLRPTRYLSGSTLYPAEDPSPQPVNPRAVEQLAVEGPAPRKSLKGDTGVMRLDAIPDEGVVPGLGPETSIQLGPAAY</sequence>
<gene>
    <name evidence="3" type="ORF">GSI_01482</name>
</gene>
<dbReference type="AlphaFoldDB" id="A0A2G8SPZ9"/>
<evidence type="ECO:0000256" key="2">
    <source>
        <dbReference type="SAM" id="SignalP"/>
    </source>
</evidence>
<feature type="compositionally biased region" description="Polar residues" evidence="1">
    <location>
        <begin position="155"/>
        <end position="167"/>
    </location>
</feature>
<evidence type="ECO:0000256" key="1">
    <source>
        <dbReference type="SAM" id="MobiDB-lite"/>
    </source>
</evidence>
<feature type="chain" id="PRO_5013923541" description="Transporter" evidence="2">
    <location>
        <begin position="21"/>
        <end position="346"/>
    </location>
</feature>
<name>A0A2G8SPZ9_9APHY</name>
<dbReference type="Proteomes" id="UP000230002">
    <property type="component" value="Unassembled WGS sequence"/>
</dbReference>
<accession>A0A2G8SPZ9</accession>
<dbReference type="EMBL" id="AYKW01000002">
    <property type="protein sequence ID" value="PIL35822.1"/>
    <property type="molecule type" value="Genomic_DNA"/>
</dbReference>
<keyword evidence="4" id="KW-1185">Reference proteome</keyword>
<feature type="region of interest" description="Disordered" evidence="1">
    <location>
        <begin position="130"/>
        <end position="177"/>
    </location>
</feature>
<proteinExistence type="predicted"/>
<feature type="signal peptide" evidence="2">
    <location>
        <begin position="1"/>
        <end position="20"/>
    </location>
</feature>
<organism evidence="3 4">
    <name type="scientific">Ganoderma sinense ZZ0214-1</name>
    <dbReference type="NCBI Taxonomy" id="1077348"/>
    <lineage>
        <taxon>Eukaryota</taxon>
        <taxon>Fungi</taxon>
        <taxon>Dikarya</taxon>
        <taxon>Basidiomycota</taxon>
        <taxon>Agaricomycotina</taxon>
        <taxon>Agaricomycetes</taxon>
        <taxon>Polyporales</taxon>
        <taxon>Polyporaceae</taxon>
        <taxon>Ganoderma</taxon>
    </lineage>
</organism>
<comment type="caution">
    <text evidence="3">The sequence shown here is derived from an EMBL/GenBank/DDBJ whole genome shotgun (WGS) entry which is preliminary data.</text>
</comment>